<comment type="pathway">
    <text evidence="4">Lipid metabolism; fatty acid biosynthesis.</text>
</comment>
<dbReference type="GO" id="GO:0016747">
    <property type="term" value="F:acyltransferase activity, transferring groups other than amino-acyl groups"/>
    <property type="evidence" value="ECO:0007669"/>
    <property type="project" value="InterPro"/>
</dbReference>
<evidence type="ECO:0000259" key="6">
    <source>
        <dbReference type="Pfam" id="PF08392"/>
    </source>
</evidence>
<keyword evidence="9" id="KW-1185">Reference proteome</keyword>
<keyword evidence="5" id="KW-0472">Membrane</keyword>
<comment type="caution">
    <text evidence="8">The sequence shown here is derived from an EMBL/GenBank/DDBJ whole genome shotgun (WGS) entry which is preliminary data.</text>
</comment>
<sequence length="458" mass="51284">MCICQEAALSFSTMEDTITSFNLISLILALICSTYLLGSLAKAYFSSRARKVFLLDFACYKAVHSLRISHDVFMKHAAGEVFSEESLEFQKNILEKSGLGHSTYLPEAMWRVPFNPCMADAREELQTVIYGSIDEVLSKTGVKAADLGFIIANCSLFNPTPSVCSMIINHYKLKSNVVSYNLGGMGCSAGLIAVDLAKQLLQVHINSYVLVVSTENITLNLYKGNKRSMLVPNCLFRMGGAAILLSNRLSDHKNSKYQLIRTVRTHKGSEDRDHKCTYQEEDSNGIIGLNLSKDLAKVAEDALRTNITSLCPLVLPFSQKILFVTNFIGRRALFMKMVPYVPDFKLMFEHFCIHPGGKGLLDKFEKNLKLSEWQLEPSRMTLYRFGNTSSSSVWYELAYSEAKGRIQRGDRVLQIGLGAGFKCNSAVWSAIRTLYPSTEKNAWMEEIESFPVHMDAVL</sequence>
<keyword evidence="3 4" id="KW-0012">Acyltransferase</keyword>
<dbReference type="InterPro" id="IPR013601">
    <property type="entry name" value="FAE1_typ3_polyketide_synth"/>
</dbReference>
<dbReference type="Proteomes" id="UP001177140">
    <property type="component" value="Unassembled WGS sequence"/>
</dbReference>
<feature type="domain" description="FAE" evidence="6">
    <location>
        <begin position="44"/>
        <end position="331"/>
    </location>
</feature>
<keyword evidence="5" id="KW-1133">Transmembrane helix</keyword>
<feature type="domain" description="Beta-ketoacyl-[acyl-carrier-protein] synthase III C-terminal" evidence="7">
    <location>
        <begin position="350"/>
        <end position="428"/>
    </location>
</feature>
<reference evidence="8" key="1">
    <citation type="submission" date="2022-03" db="EMBL/GenBank/DDBJ databases">
        <title>A functionally conserved STORR gene fusion in Papaver species that diverged 16.8 million years ago.</title>
        <authorList>
            <person name="Catania T."/>
        </authorList>
    </citation>
    <scope>NUCLEOTIDE SEQUENCE</scope>
    <source>
        <strain evidence="8">S-191538</strain>
    </source>
</reference>
<organism evidence="8 9">
    <name type="scientific">Papaver nudicaule</name>
    <name type="common">Iceland poppy</name>
    <dbReference type="NCBI Taxonomy" id="74823"/>
    <lineage>
        <taxon>Eukaryota</taxon>
        <taxon>Viridiplantae</taxon>
        <taxon>Streptophyta</taxon>
        <taxon>Embryophyta</taxon>
        <taxon>Tracheophyta</taxon>
        <taxon>Spermatophyta</taxon>
        <taxon>Magnoliopsida</taxon>
        <taxon>Ranunculales</taxon>
        <taxon>Papaveraceae</taxon>
        <taxon>Papaveroideae</taxon>
        <taxon>Papaver</taxon>
    </lineage>
</organism>
<evidence type="ECO:0000259" key="7">
    <source>
        <dbReference type="Pfam" id="PF08541"/>
    </source>
</evidence>
<dbReference type="GO" id="GO:0006633">
    <property type="term" value="P:fatty acid biosynthetic process"/>
    <property type="evidence" value="ECO:0007669"/>
    <property type="project" value="InterPro"/>
</dbReference>
<evidence type="ECO:0000313" key="9">
    <source>
        <dbReference type="Proteomes" id="UP001177140"/>
    </source>
</evidence>
<dbReference type="CDD" id="cd00831">
    <property type="entry name" value="CHS_like"/>
    <property type="match status" value="1"/>
</dbReference>
<gene>
    <name evidence="8" type="ORF">MKW94_024274</name>
</gene>
<evidence type="ECO:0000256" key="2">
    <source>
        <dbReference type="ARBA" id="ARBA00022679"/>
    </source>
</evidence>
<evidence type="ECO:0000256" key="5">
    <source>
        <dbReference type="SAM" id="Phobius"/>
    </source>
</evidence>
<keyword evidence="5" id="KW-0812">Transmembrane</keyword>
<dbReference type="InterPro" id="IPR016039">
    <property type="entry name" value="Thiolase-like"/>
</dbReference>
<dbReference type="Pfam" id="PF08541">
    <property type="entry name" value="ACP_syn_III_C"/>
    <property type="match status" value="1"/>
</dbReference>
<feature type="transmembrane region" description="Helical" evidence="5">
    <location>
        <begin position="23"/>
        <end position="45"/>
    </location>
</feature>
<comment type="similarity">
    <text evidence="1 4">Belongs to the thiolase-like superfamily. Chalcone/stilbene synthases family.</text>
</comment>
<dbReference type="Gene3D" id="3.40.47.10">
    <property type="match status" value="1"/>
</dbReference>
<protein>
    <recommendedName>
        <fullName evidence="4">3-ketoacyl-CoA synthase</fullName>
        <ecNumber evidence="4">2.3.1.-</ecNumber>
    </recommendedName>
</protein>
<proteinExistence type="inferred from homology"/>
<accession>A0AA41VV63</accession>
<evidence type="ECO:0000256" key="4">
    <source>
        <dbReference type="PIRNR" id="PIRNR036417"/>
    </source>
</evidence>
<dbReference type="AlphaFoldDB" id="A0AA41VV63"/>
<evidence type="ECO:0000256" key="1">
    <source>
        <dbReference type="ARBA" id="ARBA00005531"/>
    </source>
</evidence>
<dbReference type="EC" id="2.3.1.-" evidence="4"/>
<evidence type="ECO:0000313" key="8">
    <source>
        <dbReference type="EMBL" id="MCL7047839.1"/>
    </source>
</evidence>
<evidence type="ECO:0000256" key="3">
    <source>
        <dbReference type="ARBA" id="ARBA00023315"/>
    </source>
</evidence>
<keyword evidence="2 4" id="KW-0808">Transferase</keyword>
<dbReference type="EMBL" id="JAJJMA010297815">
    <property type="protein sequence ID" value="MCL7047839.1"/>
    <property type="molecule type" value="Genomic_DNA"/>
</dbReference>
<dbReference type="GO" id="GO:0016020">
    <property type="term" value="C:membrane"/>
    <property type="evidence" value="ECO:0007669"/>
    <property type="project" value="InterPro"/>
</dbReference>
<dbReference type="Pfam" id="PF08392">
    <property type="entry name" value="FAE1_CUT1_RppA"/>
    <property type="match status" value="1"/>
</dbReference>
<dbReference type="InterPro" id="IPR012392">
    <property type="entry name" value="3-ktacl-CoA_syn"/>
</dbReference>
<dbReference type="InterPro" id="IPR013747">
    <property type="entry name" value="ACP_syn_III_C"/>
</dbReference>
<dbReference type="SUPFAM" id="SSF53901">
    <property type="entry name" value="Thiolase-like"/>
    <property type="match status" value="2"/>
</dbReference>
<name>A0AA41VV63_PAPNU</name>
<dbReference type="PIRSF" id="PIRSF036417">
    <property type="entry name" value="3-ktacl-CoA_syn"/>
    <property type="match status" value="1"/>
</dbReference>
<dbReference type="PANTHER" id="PTHR31561">
    <property type="entry name" value="3-KETOACYL-COA SYNTHASE"/>
    <property type="match status" value="1"/>
</dbReference>